<dbReference type="AlphaFoldDB" id="A0A9X0R233"/>
<keyword evidence="1" id="KW-1133">Transmembrane helix</keyword>
<name>A0A9X0R233_9PROT</name>
<dbReference type="InterPro" id="IPR007813">
    <property type="entry name" value="PilN"/>
</dbReference>
<dbReference type="InterPro" id="IPR052534">
    <property type="entry name" value="Extracell_DNA_Util/SecSys_Comp"/>
</dbReference>
<reference evidence="2" key="1">
    <citation type="submission" date="2020-08" db="EMBL/GenBank/DDBJ databases">
        <authorList>
            <person name="Hu Y."/>
            <person name="Nguyen S.V."/>
            <person name="Li F."/>
            <person name="Fanning S."/>
        </authorList>
    </citation>
    <scope>NUCLEOTIDE SEQUENCE</scope>
    <source>
        <strain evidence="2">SYSU D8009</strain>
    </source>
</reference>
<organism evidence="2 3">
    <name type="scientific">Siccirubricoccus deserti</name>
    <dbReference type="NCBI Taxonomy" id="2013562"/>
    <lineage>
        <taxon>Bacteria</taxon>
        <taxon>Pseudomonadati</taxon>
        <taxon>Pseudomonadota</taxon>
        <taxon>Alphaproteobacteria</taxon>
        <taxon>Acetobacterales</taxon>
        <taxon>Roseomonadaceae</taxon>
        <taxon>Siccirubricoccus</taxon>
    </lineage>
</organism>
<dbReference type="RefSeq" id="WP_186771764.1">
    <property type="nucleotide sequence ID" value="NZ_JACOMF010000021.1"/>
</dbReference>
<keyword evidence="1" id="KW-0472">Membrane</keyword>
<dbReference type="InterPro" id="IPR043129">
    <property type="entry name" value="ATPase_NBD"/>
</dbReference>
<dbReference type="PANTHER" id="PTHR40278:SF1">
    <property type="entry name" value="DNA UTILIZATION PROTEIN HOFN"/>
    <property type="match status" value="1"/>
</dbReference>
<dbReference type="PANTHER" id="PTHR40278">
    <property type="entry name" value="DNA UTILIZATION PROTEIN HOFN"/>
    <property type="match status" value="1"/>
</dbReference>
<keyword evidence="1" id="KW-0812">Transmembrane</keyword>
<evidence type="ECO:0000313" key="2">
    <source>
        <dbReference type="EMBL" id="MBC4016998.1"/>
    </source>
</evidence>
<keyword evidence="3" id="KW-1185">Reference proteome</keyword>
<protein>
    <submittedName>
        <fullName evidence="2">PilN domain-containing protein</fullName>
    </submittedName>
</protein>
<dbReference type="Proteomes" id="UP000600101">
    <property type="component" value="Unassembled WGS sequence"/>
</dbReference>
<accession>A0A9X0R233</accession>
<dbReference type="EMBL" id="JACOMF010000021">
    <property type="protein sequence ID" value="MBC4016998.1"/>
    <property type="molecule type" value="Genomic_DNA"/>
</dbReference>
<dbReference type="Pfam" id="PF05137">
    <property type="entry name" value="PilN"/>
    <property type="match status" value="1"/>
</dbReference>
<evidence type="ECO:0000313" key="3">
    <source>
        <dbReference type="Proteomes" id="UP000600101"/>
    </source>
</evidence>
<sequence>MLEEFLRWWAQQLRALVPRHGALPSRVLLLDAGGQEEPWLILTLLRRQSERPLGRFPLDQAGGEALRRALRAAGRAPAVLRLPPGRLLKQEVVLPLAAEAELAGALWHEMDRVTPFRPADVFWSWEVIGRDRRRGLLRLRLLLVPRAAVAAALATVAATGTTVTLLQGQSADGALHRIGLAATAWRPWQRLILRAAALACATLMVAVVAAPFLRQARLLDELEARIAVLQPRAREAVAAQQRAAEAAASGDVIAATEAEFGNALGILATVTTILPDHTWLTGFTLKQRQVTLRGQSADAARLIATLAAEPAIRTPGFAAPVTRSSGDGQDQFVITATAAQ</sequence>
<feature type="transmembrane region" description="Helical" evidence="1">
    <location>
        <begin position="191"/>
        <end position="213"/>
    </location>
</feature>
<dbReference type="SUPFAM" id="SSF53067">
    <property type="entry name" value="Actin-like ATPase domain"/>
    <property type="match status" value="1"/>
</dbReference>
<feature type="transmembrane region" description="Helical" evidence="1">
    <location>
        <begin position="139"/>
        <end position="158"/>
    </location>
</feature>
<proteinExistence type="predicted"/>
<gene>
    <name evidence="2" type="ORF">H7965_16910</name>
</gene>
<comment type="caution">
    <text evidence="2">The sequence shown here is derived from an EMBL/GenBank/DDBJ whole genome shotgun (WGS) entry which is preliminary data.</text>
</comment>
<evidence type="ECO:0000256" key="1">
    <source>
        <dbReference type="SAM" id="Phobius"/>
    </source>
</evidence>